<dbReference type="Gene3D" id="1.10.1200.10">
    <property type="entry name" value="ACP-like"/>
    <property type="match status" value="1"/>
</dbReference>
<keyword evidence="2" id="KW-0597">Phosphoprotein</keyword>
<dbReference type="EMBL" id="CP109546">
    <property type="protein sequence ID" value="WTZ07723.1"/>
    <property type="molecule type" value="Genomic_DNA"/>
</dbReference>
<evidence type="ECO:0000256" key="2">
    <source>
        <dbReference type="ARBA" id="ARBA00022553"/>
    </source>
</evidence>
<name>A0AAU3HTQ3_9ACTN</name>
<dbReference type="InterPro" id="IPR006162">
    <property type="entry name" value="Ppantetheine_attach_site"/>
</dbReference>
<dbReference type="GO" id="GO:0005829">
    <property type="term" value="C:cytosol"/>
    <property type="evidence" value="ECO:0007669"/>
    <property type="project" value="TreeGrafter"/>
</dbReference>
<dbReference type="InterPro" id="IPR036736">
    <property type="entry name" value="ACP-like_sf"/>
</dbReference>
<dbReference type="GO" id="GO:0044550">
    <property type="term" value="P:secondary metabolite biosynthetic process"/>
    <property type="evidence" value="ECO:0007669"/>
    <property type="project" value="TreeGrafter"/>
</dbReference>
<proteinExistence type="predicted"/>
<reference evidence="4" key="1">
    <citation type="submission" date="2022-10" db="EMBL/GenBank/DDBJ databases">
        <title>The complete genomes of actinobacterial strains from the NBC collection.</title>
        <authorList>
            <person name="Joergensen T.S."/>
            <person name="Alvarez Arevalo M."/>
            <person name="Sterndorff E.B."/>
            <person name="Faurdal D."/>
            <person name="Vuksanovic O."/>
            <person name="Mourched A.-S."/>
            <person name="Charusanti P."/>
            <person name="Shaw S."/>
            <person name="Blin K."/>
            <person name="Weber T."/>
        </authorList>
    </citation>
    <scope>NUCLEOTIDE SEQUENCE</scope>
    <source>
        <strain evidence="4">NBC_01393</strain>
    </source>
</reference>
<sequence>MLNESIVQTLSRLWEEALGEPVTDIDADFFDLGGDSLMALTIATRAIDAGLPMPRSGVLRRSTIRQLAEAVEKPELFENV</sequence>
<evidence type="ECO:0000259" key="3">
    <source>
        <dbReference type="PROSITE" id="PS50075"/>
    </source>
</evidence>
<dbReference type="PROSITE" id="PS00012">
    <property type="entry name" value="PHOSPHOPANTETHEINE"/>
    <property type="match status" value="1"/>
</dbReference>
<dbReference type="PANTHER" id="PTHR45527:SF1">
    <property type="entry name" value="FATTY ACID SYNTHASE"/>
    <property type="match status" value="1"/>
</dbReference>
<dbReference type="GO" id="GO:0017000">
    <property type="term" value="P:antibiotic biosynthetic process"/>
    <property type="evidence" value="ECO:0007669"/>
    <property type="project" value="UniProtKB-ARBA"/>
</dbReference>
<protein>
    <submittedName>
        <fullName evidence="4">Phosphopantetheine-binding protein</fullName>
    </submittedName>
</protein>
<dbReference type="GO" id="GO:0031177">
    <property type="term" value="F:phosphopantetheine binding"/>
    <property type="evidence" value="ECO:0007669"/>
    <property type="project" value="InterPro"/>
</dbReference>
<evidence type="ECO:0000256" key="1">
    <source>
        <dbReference type="ARBA" id="ARBA00022450"/>
    </source>
</evidence>
<dbReference type="SMART" id="SM00823">
    <property type="entry name" value="PKS_PP"/>
    <property type="match status" value="1"/>
</dbReference>
<accession>A0AAU3HTQ3</accession>
<dbReference type="PROSITE" id="PS50075">
    <property type="entry name" value="CARRIER"/>
    <property type="match status" value="1"/>
</dbReference>
<dbReference type="GO" id="GO:0043041">
    <property type="term" value="P:amino acid activation for nonribosomal peptide biosynthetic process"/>
    <property type="evidence" value="ECO:0007669"/>
    <property type="project" value="TreeGrafter"/>
</dbReference>
<evidence type="ECO:0000313" key="4">
    <source>
        <dbReference type="EMBL" id="WTZ07723.1"/>
    </source>
</evidence>
<dbReference type="AlphaFoldDB" id="A0AAU3HTQ3"/>
<dbReference type="Pfam" id="PF00550">
    <property type="entry name" value="PP-binding"/>
    <property type="match status" value="1"/>
</dbReference>
<feature type="domain" description="Carrier" evidence="3">
    <location>
        <begin position="1"/>
        <end position="75"/>
    </location>
</feature>
<organism evidence="4">
    <name type="scientific">Streptomyces sp. NBC_01393</name>
    <dbReference type="NCBI Taxonomy" id="2903851"/>
    <lineage>
        <taxon>Bacteria</taxon>
        <taxon>Bacillati</taxon>
        <taxon>Actinomycetota</taxon>
        <taxon>Actinomycetes</taxon>
        <taxon>Kitasatosporales</taxon>
        <taxon>Streptomycetaceae</taxon>
        <taxon>Streptomyces</taxon>
    </lineage>
</organism>
<dbReference type="PANTHER" id="PTHR45527">
    <property type="entry name" value="NONRIBOSOMAL PEPTIDE SYNTHETASE"/>
    <property type="match status" value="1"/>
</dbReference>
<dbReference type="InterPro" id="IPR020806">
    <property type="entry name" value="PKS_PP-bd"/>
</dbReference>
<keyword evidence="1" id="KW-0596">Phosphopantetheine</keyword>
<dbReference type="SUPFAM" id="SSF47336">
    <property type="entry name" value="ACP-like"/>
    <property type="match status" value="1"/>
</dbReference>
<dbReference type="InterPro" id="IPR009081">
    <property type="entry name" value="PP-bd_ACP"/>
</dbReference>
<gene>
    <name evidence="4" type="ORF">OG699_06760</name>
</gene>